<dbReference type="InterPro" id="IPR014710">
    <property type="entry name" value="RmlC-like_jellyroll"/>
</dbReference>
<dbReference type="Proteomes" id="UP001147695">
    <property type="component" value="Unassembled WGS sequence"/>
</dbReference>
<dbReference type="AlphaFoldDB" id="A0A9W9UDA7"/>
<evidence type="ECO:0000256" key="6">
    <source>
        <dbReference type="ARBA" id="ARBA00023004"/>
    </source>
</evidence>
<dbReference type="Pfam" id="PF05995">
    <property type="entry name" value="CDO_I"/>
    <property type="match status" value="2"/>
</dbReference>
<evidence type="ECO:0000256" key="5">
    <source>
        <dbReference type="ARBA" id="ARBA00023002"/>
    </source>
</evidence>
<keyword evidence="4 7" id="KW-0223">Dioxygenase</keyword>
<dbReference type="GO" id="GO:0017172">
    <property type="term" value="F:cysteine dioxygenase activity"/>
    <property type="evidence" value="ECO:0007669"/>
    <property type="project" value="UniProtKB-UniRule"/>
</dbReference>
<keyword evidence="5 7" id="KW-0560">Oxidoreductase</keyword>
<evidence type="ECO:0000256" key="1">
    <source>
        <dbReference type="ARBA" id="ARBA00006622"/>
    </source>
</evidence>
<dbReference type="PANTHER" id="PTHR12918">
    <property type="entry name" value="CYSTEINE DIOXYGENASE"/>
    <property type="match status" value="1"/>
</dbReference>
<dbReference type="InterPro" id="IPR011051">
    <property type="entry name" value="RmlC_Cupin_sf"/>
</dbReference>
<evidence type="ECO:0000256" key="3">
    <source>
        <dbReference type="ARBA" id="ARBA00022723"/>
    </source>
</evidence>
<evidence type="ECO:0000313" key="8">
    <source>
        <dbReference type="EMBL" id="KAJ5330035.1"/>
    </source>
</evidence>
<keyword evidence="3 7" id="KW-0479">Metal-binding</keyword>
<keyword evidence="6 7" id="KW-0408">Iron</keyword>
<evidence type="ECO:0000256" key="2">
    <source>
        <dbReference type="ARBA" id="ARBA00013133"/>
    </source>
</evidence>
<comment type="cofactor">
    <cofactor evidence="7">
        <name>Fe cation</name>
        <dbReference type="ChEBI" id="CHEBI:24875"/>
    </cofactor>
    <text evidence="7">Binds 1 Fe cation per subunit.</text>
</comment>
<proteinExistence type="inferred from homology"/>
<evidence type="ECO:0000313" key="9">
    <source>
        <dbReference type="Proteomes" id="UP001147695"/>
    </source>
</evidence>
<dbReference type="GO" id="GO:0008198">
    <property type="term" value="F:ferrous iron binding"/>
    <property type="evidence" value="ECO:0007669"/>
    <property type="project" value="TreeGrafter"/>
</dbReference>
<dbReference type="PANTHER" id="PTHR12918:SF1">
    <property type="entry name" value="CYSTEINE DIOXYGENASE TYPE 1"/>
    <property type="match status" value="1"/>
</dbReference>
<reference evidence="8" key="2">
    <citation type="journal article" date="2023" name="IMA Fungus">
        <title>Comparative genomic study of the Penicillium genus elucidates a diverse pangenome and 15 lateral gene transfer events.</title>
        <authorList>
            <person name="Petersen C."/>
            <person name="Sorensen T."/>
            <person name="Nielsen M.R."/>
            <person name="Sondergaard T.E."/>
            <person name="Sorensen J.L."/>
            <person name="Fitzpatrick D.A."/>
            <person name="Frisvad J.C."/>
            <person name="Nielsen K.L."/>
        </authorList>
    </citation>
    <scope>NUCLEOTIDE SEQUENCE</scope>
    <source>
        <strain evidence="8">IBT 35673</strain>
    </source>
</reference>
<comment type="similarity">
    <text evidence="1 7">Belongs to the cysteine dioxygenase family.</text>
</comment>
<dbReference type="EC" id="1.13.11.20" evidence="2 7"/>
<accession>A0A9W9UDA7</accession>
<dbReference type="InterPro" id="IPR010300">
    <property type="entry name" value="CDO_1"/>
</dbReference>
<evidence type="ECO:0000256" key="4">
    <source>
        <dbReference type="ARBA" id="ARBA00022964"/>
    </source>
</evidence>
<gene>
    <name evidence="8" type="ORF">N7452_010425</name>
</gene>
<sequence length="231" mass="26094">MPYLRTESELPRGAEVTTDAFEKLVQDLSAALGPSSGLDSSDVDPMQIQLLMEGYASNPDEWSSYALGDASRTYTRNLIDEGNGKSNLPWKGKYNSRSRKCTLRDEGIDNLFIVVYHSTDSEKILKGKLQEDLYSWPDQKQIENGNSCPPQLTKQTIYGEDQVTYMSDKLGLHRISNPDPDDFAISLHLYTPPNAAIHGFCIYDERTGKARHIKQTNFYSFRGQRLNDGQE</sequence>
<name>A0A9W9UDA7_PENBR</name>
<dbReference type="EMBL" id="JAPZBQ010000005">
    <property type="protein sequence ID" value="KAJ5330035.1"/>
    <property type="molecule type" value="Genomic_DNA"/>
</dbReference>
<dbReference type="Gene3D" id="2.60.120.10">
    <property type="entry name" value="Jelly Rolls"/>
    <property type="match status" value="2"/>
</dbReference>
<organism evidence="8 9">
    <name type="scientific">Penicillium brevicompactum</name>
    <dbReference type="NCBI Taxonomy" id="5074"/>
    <lineage>
        <taxon>Eukaryota</taxon>
        <taxon>Fungi</taxon>
        <taxon>Dikarya</taxon>
        <taxon>Ascomycota</taxon>
        <taxon>Pezizomycotina</taxon>
        <taxon>Eurotiomycetes</taxon>
        <taxon>Eurotiomycetidae</taxon>
        <taxon>Eurotiales</taxon>
        <taxon>Aspergillaceae</taxon>
        <taxon>Penicillium</taxon>
    </lineage>
</organism>
<protein>
    <recommendedName>
        <fullName evidence="2 7">Cysteine dioxygenase</fullName>
        <ecNumber evidence="2 7">1.13.11.20</ecNumber>
    </recommendedName>
</protein>
<dbReference type="SUPFAM" id="SSF51182">
    <property type="entry name" value="RmlC-like cupins"/>
    <property type="match status" value="2"/>
</dbReference>
<evidence type="ECO:0000256" key="7">
    <source>
        <dbReference type="RuleBase" id="RU366010"/>
    </source>
</evidence>
<reference evidence="8" key="1">
    <citation type="submission" date="2022-12" db="EMBL/GenBank/DDBJ databases">
        <authorList>
            <person name="Petersen C."/>
        </authorList>
    </citation>
    <scope>NUCLEOTIDE SEQUENCE</scope>
    <source>
        <strain evidence="8">IBT 35673</strain>
    </source>
</reference>
<comment type="caution">
    <text evidence="8">The sequence shown here is derived from an EMBL/GenBank/DDBJ whole genome shotgun (WGS) entry which is preliminary data.</text>
</comment>
<dbReference type="GO" id="GO:0019448">
    <property type="term" value="P:L-cysteine catabolic process"/>
    <property type="evidence" value="ECO:0007669"/>
    <property type="project" value="TreeGrafter"/>
</dbReference>
<comment type="catalytic activity">
    <reaction evidence="7">
        <text>L-cysteine + O2 = 3-sulfino-L-alanine + H(+)</text>
        <dbReference type="Rhea" id="RHEA:20441"/>
        <dbReference type="ChEBI" id="CHEBI:15378"/>
        <dbReference type="ChEBI" id="CHEBI:15379"/>
        <dbReference type="ChEBI" id="CHEBI:35235"/>
        <dbReference type="ChEBI" id="CHEBI:61085"/>
        <dbReference type="EC" id="1.13.11.20"/>
    </reaction>
</comment>